<evidence type="ECO:0000256" key="4">
    <source>
        <dbReference type="ARBA" id="ARBA00022840"/>
    </source>
</evidence>
<evidence type="ECO:0000259" key="6">
    <source>
        <dbReference type="Pfam" id="PF22468"/>
    </source>
</evidence>
<name>A0A0A9E106_ARUDO</name>
<feature type="domain" description="Aspartokinase ACT" evidence="6">
    <location>
        <begin position="1"/>
        <end position="31"/>
    </location>
</feature>
<keyword evidence="3" id="KW-0808">Transferase</keyword>
<proteinExistence type="predicted"/>
<keyword evidence="3" id="KW-0418">Kinase</keyword>
<reference evidence="7" key="1">
    <citation type="submission" date="2014-09" db="EMBL/GenBank/DDBJ databases">
        <authorList>
            <person name="Magalhaes I.L.F."/>
            <person name="Oliveira U."/>
            <person name="Santos F.R."/>
            <person name="Vidigal T.H.D.A."/>
            <person name="Brescovit A.D."/>
            <person name="Santos A.J."/>
        </authorList>
    </citation>
    <scope>NUCLEOTIDE SEQUENCE</scope>
    <source>
        <tissue evidence="7">Shoot tissue taken approximately 20 cm above the soil surface</tissue>
    </source>
</reference>
<evidence type="ECO:0000256" key="5">
    <source>
        <dbReference type="ARBA" id="ARBA00034478"/>
    </source>
</evidence>
<sequence>MISQGASKVNMSLIVHDSEARACIKALHQAFFEDDVLTEVEAESLLIG</sequence>
<evidence type="ECO:0000256" key="3">
    <source>
        <dbReference type="ARBA" id="ARBA00022777"/>
    </source>
</evidence>
<accession>A0A0A9E106</accession>
<evidence type="ECO:0000256" key="1">
    <source>
        <dbReference type="ARBA" id="ARBA00013059"/>
    </source>
</evidence>
<evidence type="ECO:0000256" key="2">
    <source>
        <dbReference type="ARBA" id="ARBA00022741"/>
    </source>
</evidence>
<organism evidence="7">
    <name type="scientific">Arundo donax</name>
    <name type="common">Giant reed</name>
    <name type="synonym">Donax arundinaceus</name>
    <dbReference type="NCBI Taxonomy" id="35708"/>
    <lineage>
        <taxon>Eukaryota</taxon>
        <taxon>Viridiplantae</taxon>
        <taxon>Streptophyta</taxon>
        <taxon>Embryophyta</taxon>
        <taxon>Tracheophyta</taxon>
        <taxon>Spermatophyta</taxon>
        <taxon>Magnoliopsida</taxon>
        <taxon>Liliopsida</taxon>
        <taxon>Poales</taxon>
        <taxon>Poaceae</taxon>
        <taxon>PACMAD clade</taxon>
        <taxon>Arundinoideae</taxon>
        <taxon>Arundineae</taxon>
        <taxon>Arundo</taxon>
    </lineage>
</organism>
<dbReference type="AlphaFoldDB" id="A0A0A9E106"/>
<dbReference type="Gene3D" id="3.30.2130.10">
    <property type="entry name" value="VC0802-like"/>
    <property type="match status" value="1"/>
</dbReference>
<keyword evidence="4" id="KW-0067">ATP-binding</keyword>
<comment type="pathway">
    <text evidence="5">Amino-acid biosynthesis; L-methionine biosynthesis via de novo pathway.</text>
</comment>
<dbReference type="EMBL" id="GBRH01208238">
    <property type="protein sequence ID" value="JAD89657.1"/>
    <property type="molecule type" value="Transcribed_RNA"/>
</dbReference>
<dbReference type="InterPro" id="IPR045865">
    <property type="entry name" value="ACT-like_dom_sf"/>
</dbReference>
<dbReference type="GO" id="GO:0004072">
    <property type="term" value="F:aspartate kinase activity"/>
    <property type="evidence" value="ECO:0007669"/>
    <property type="project" value="UniProtKB-EC"/>
</dbReference>
<keyword evidence="2" id="KW-0547">Nucleotide-binding</keyword>
<evidence type="ECO:0000313" key="7">
    <source>
        <dbReference type="EMBL" id="JAD89657.1"/>
    </source>
</evidence>
<protein>
    <recommendedName>
        <fullName evidence="1">aspartate kinase</fullName>
        <ecNumber evidence="1">2.7.2.4</ecNumber>
    </recommendedName>
</protein>
<reference evidence="7" key="2">
    <citation type="journal article" date="2015" name="Data Brief">
        <title>Shoot transcriptome of the giant reed, Arundo donax.</title>
        <authorList>
            <person name="Barrero R.A."/>
            <person name="Guerrero F.D."/>
            <person name="Moolhuijzen P."/>
            <person name="Goolsby J.A."/>
            <person name="Tidwell J."/>
            <person name="Bellgard S.E."/>
            <person name="Bellgard M.I."/>
        </authorList>
    </citation>
    <scope>NUCLEOTIDE SEQUENCE</scope>
    <source>
        <tissue evidence="7">Shoot tissue taken approximately 20 cm above the soil surface</tissue>
    </source>
</reference>
<dbReference type="Pfam" id="PF22468">
    <property type="entry name" value="ACT_9"/>
    <property type="match status" value="1"/>
</dbReference>
<dbReference type="SUPFAM" id="SSF55021">
    <property type="entry name" value="ACT-like"/>
    <property type="match status" value="1"/>
</dbReference>
<dbReference type="InterPro" id="IPR054352">
    <property type="entry name" value="ACT_Aspartokinase"/>
</dbReference>
<dbReference type="GO" id="GO:0005524">
    <property type="term" value="F:ATP binding"/>
    <property type="evidence" value="ECO:0007669"/>
    <property type="project" value="UniProtKB-KW"/>
</dbReference>
<dbReference type="EC" id="2.7.2.4" evidence="1"/>